<evidence type="ECO:0000256" key="2">
    <source>
        <dbReference type="ARBA" id="ARBA00022729"/>
    </source>
</evidence>
<dbReference type="EMBL" id="PJQY01000282">
    <property type="protein sequence ID" value="PQQ13889.1"/>
    <property type="molecule type" value="Genomic_DNA"/>
</dbReference>
<protein>
    <recommendedName>
        <fullName evidence="3">Wall-associated receptor kinase galacturonan-binding domain-containing protein</fullName>
    </recommendedName>
</protein>
<comment type="caution">
    <text evidence="4">The sequence shown here is derived from an EMBL/GenBank/DDBJ whole genome shotgun (WGS) entry which is preliminary data.</text>
</comment>
<dbReference type="GO" id="GO:0030247">
    <property type="term" value="F:polysaccharide binding"/>
    <property type="evidence" value="ECO:0007669"/>
    <property type="project" value="InterPro"/>
</dbReference>
<dbReference type="GO" id="GO:0016020">
    <property type="term" value="C:membrane"/>
    <property type="evidence" value="ECO:0007669"/>
    <property type="project" value="UniProtKB-SubCell"/>
</dbReference>
<dbReference type="PANTHER" id="PTHR33491">
    <property type="entry name" value="OSJNBA0016N04.9 PROTEIN"/>
    <property type="match status" value="1"/>
</dbReference>
<dbReference type="OrthoDB" id="4062651at2759"/>
<name>A0A314Z4A5_PRUYE</name>
<accession>A0A314Z4A5</accession>
<proteinExistence type="predicted"/>
<keyword evidence="5" id="KW-1185">Reference proteome</keyword>
<evidence type="ECO:0000313" key="4">
    <source>
        <dbReference type="EMBL" id="PQQ13889.1"/>
    </source>
</evidence>
<dbReference type="Pfam" id="PF13947">
    <property type="entry name" value="GUB_WAK_bind"/>
    <property type="match status" value="1"/>
</dbReference>
<evidence type="ECO:0000259" key="3">
    <source>
        <dbReference type="Pfam" id="PF13947"/>
    </source>
</evidence>
<evidence type="ECO:0000256" key="1">
    <source>
        <dbReference type="ARBA" id="ARBA00004167"/>
    </source>
</evidence>
<keyword evidence="2" id="KW-0732">Signal</keyword>
<dbReference type="Proteomes" id="UP000250321">
    <property type="component" value="Unassembled WGS sequence"/>
</dbReference>
<feature type="domain" description="Wall-associated receptor kinase galacturonan-binding" evidence="3">
    <location>
        <begin position="63"/>
        <end position="121"/>
    </location>
</feature>
<dbReference type="InterPro" id="IPR025287">
    <property type="entry name" value="WAK_GUB"/>
</dbReference>
<organism evidence="4 5">
    <name type="scientific">Prunus yedoensis var. nudiflora</name>
    <dbReference type="NCBI Taxonomy" id="2094558"/>
    <lineage>
        <taxon>Eukaryota</taxon>
        <taxon>Viridiplantae</taxon>
        <taxon>Streptophyta</taxon>
        <taxon>Embryophyta</taxon>
        <taxon>Tracheophyta</taxon>
        <taxon>Spermatophyta</taxon>
        <taxon>Magnoliopsida</taxon>
        <taxon>eudicotyledons</taxon>
        <taxon>Gunneridae</taxon>
        <taxon>Pentapetalae</taxon>
        <taxon>rosids</taxon>
        <taxon>fabids</taxon>
        <taxon>Rosales</taxon>
        <taxon>Rosaceae</taxon>
        <taxon>Amygdaloideae</taxon>
        <taxon>Amygdaleae</taxon>
        <taxon>Prunus</taxon>
    </lineage>
</organism>
<evidence type="ECO:0000313" key="5">
    <source>
        <dbReference type="Proteomes" id="UP000250321"/>
    </source>
</evidence>
<dbReference type="STRING" id="2094558.A0A314Z4A5"/>
<gene>
    <name evidence="4" type="ORF">Pyn_06393</name>
</gene>
<sequence length="158" mass="17738">MNAKAEVEYKQSLPTFTKDQKQKLQNMGLDTRLLKTVLIWVMAAATTRSASEAEITQTIRADCQYKCGEVSIPYPFGTSEGCYLNNYFLITCNTSYTPPKPFLVRSNVEVQSISLDGQLRIHTFVAVDCFNQNGTQGKRLSSQAISPFPFSMPQLCLY</sequence>
<reference evidence="4 5" key="1">
    <citation type="submission" date="2018-02" db="EMBL/GenBank/DDBJ databases">
        <title>Draft genome of wild Prunus yedoensis var. nudiflora.</title>
        <authorList>
            <person name="Baek S."/>
            <person name="Kim J.-H."/>
            <person name="Choi K."/>
            <person name="Kim G.-B."/>
            <person name="Cho A."/>
            <person name="Jang H."/>
            <person name="Shin C.-H."/>
            <person name="Yu H.-J."/>
            <person name="Mun J.-H."/>
        </authorList>
    </citation>
    <scope>NUCLEOTIDE SEQUENCE [LARGE SCALE GENOMIC DNA]</scope>
    <source>
        <strain evidence="5">cv. Jeju island</strain>
        <tissue evidence="4">Leaf</tissue>
    </source>
</reference>
<dbReference type="AlphaFoldDB" id="A0A314Z4A5"/>
<comment type="subcellular location">
    <subcellularLocation>
        <location evidence="1">Membrane</location>
        <topology evidence="1">Single-pass membrane protein</topology>
    </subcellularLocation>
</comment>